<evidence type="ECO:0000259" key="5">
    <source>
        <dbReference type="PROSITE" id="PS51935"/>
    </source>
</evidence>
<dbReference type="PANTHER" id="PTHR47053">
    <property type="entry name" value="MUREIN DD-ENDOPEPTIDASE MEPH-RELATED"/>
    <property type="match status" value="1"/>
</dbReference>
<dbReference type="RefSeq" id="WP_075639141.1">
    <property type="nucleotide sequence ID" value="NZ_MKIM01000025.1"/>
</dbReference>
<dbReference type="Proteomes" id="UP000186894">
    <property type="component" value="Unassembled WGS sequence"/>
</dbReference>
<evidence type="ECO:0000256" key="1">
    <source>
        <dbReference type="ARBA" id="ARBA00007074"/>
    </source>
</evidence>
<dbReference type="PROSITE" id="PS51935">
    <property type="entry name" value="NLPC_P60"/>
    <property type="match status" value="1"/>
</dbReference>
<keyword evidence="2" id="KW-0645">Protease</keyword>
<comment type="caution">
    <text evidence="6">The sequence shown here is derived from an EMBL/GenBank/DDBJ whole genome shotgun (WGS) entry which is preliminary data.</text>
</comment>
<name>A0A1Q8ZTL9_9HYPH</name>
<dbReference type="InterPro" id="IPR038765">
    <property type="entry name" value="Papain-like_cys_pep_sf"/>
</dbReference>
<dbReference type="STRING" id="1867956.BJF95_18070"/>
<proteinExistence type="inferred from homology"/>
<evidence type="ECO:0000313" key="6">
    <source>
        <dbReference type="EMBL" id="OLP45227.1"/>
    </source>
</evidence>
<dbReference type="Gene3D" id="2.30.30.40">
    <property type="entry name" value="SH3 Domains"/>
    <property type="match status" value="1"/>
</dbReference>
<comment type="similarity">
    <text evidence="1">Belongs to the peptidase C40 family.</text>
</comment>
<evidence type="ECO:0000313" key="7">
    <source>
        <dbReference type="Proteomes" id="UP000186894"/>
    </source>
</evidence>
<dbReference type="PANTHER" id="PTHR47053:SF1">
    <property type="entry name" value="MUREIN DD-ENDOPEPTIDASE MEPH-RELATED"/>
    <property type="match status" value="1"/>
</dbReference>
<keyword evidence="4" id="KW-0788">Thiol protease</keyword>
<dbReference type="Pfam" id="PF18348">
    <property type="entry name" value="SH3_16"/>
    <property type="match status" value="1"/>
</dbReference>
<dbReference type="GO" id="GO:0008234">
    <property type="term" value="F:cysteine-type peptidase activity"/>
    <property type="evidence" value="ECO:0007669"/>
    <property type="project" value="UniProtKB-KW"/>
</dbReference>
<dbReference type="EMBL" id="MKIM01000025">
    <property type="protein sequence ID" value="OLP45227.1"/>
    <property type="molecule type" value="Genomic_DNA"/>
</dbReference>
<dbReference type="InterPro" id="IPR000064">
    <property type="entry name" value="NLP_P60_dom"/>
</dbReference>
<gene>
    <name evidence="6" type="ORF">BJF95_18070</name>
</gene>
<accession>A0A1Q8ZTL9</accession>
<organism evidence="6 7">
    <name type="scientific">Rhizobium oryziradicis</name>
    <dbReference type="NCBI Taxonomy" id="1867956"/>
    <lineage>
        <taxon>Bacteria</taxon>
        <taxon>Pseudomonadati</taxon>
        <taxon>Pseudomonadota</taxon>
        <taxon>Alphaproteobacteria</taxon>
        <taxon>Hyphomicrobiales</taxon>
        <taxon>Rhizobiaceae</taxon>
        <taxon>Rhizobium/Agrobacterium group</taxon>
        <taxon>Rhizobium</taxon>
    </lineage>
</organism>
<dbReference type="InterPro" id="IPR041382">
    <property type="entry name" value="SH3_16"/>
</dbReference>
<keyword evidence="7" id="KW-1185">Reference proteome</keyword>
<dbReference type="SUPFAM" id="SSF54001">
    <property type="entry name" value="Cysteine proteinases"/>
    <property type="match status" value="1"/>
</dbReference>
<dbReference type="AlphaFoldDB" id="A0A1Q8ZTL9"/>
<evidence type="ECO:0000256" key="4">
    <source>
        <dbReference type="ARBA" id="ARBA00022807"/>
    </source>
</evidence>
<dbReference type="GO" id="GO:0006508">
    <property type="term" value="P:proteolysis"/>
    <property type="evidence" value="ECO:0007669"/>
    <property type="project" value="UniProtKB-KW"/>
</dbReference>
<reference evidence="6 7" key="1">
    <citation type="submission" date="2016-09" db="EMBL/GenBank/DDBJ databases">
        <title>Rhizobium oryziradicis sp. nov., isolated from the root of rice.</title>
        <authorList>
            <person name="Zhao J."/>
            <person name="Zhang X."/>
        </authorList>
    </citation>
    <scope>NUCLEOTIDE SEQUENCE [LARGE SCALE GENOMIC DNA]</scope>
    <source>
        <strain evidence="6 7">N19</strain>
    </source>
</reference>
<evidence type="ECO:0000256" key="2">
    <source>
        <dbReference type="ARBA" id="ARBA00022670"/>
    </source>
</evidence>
<sequence length="290" mass="32050">MTPDRHFDRRLHAYRPDLADEALRGEVEAERYVIGTPARIAMPVADLRPRADIACGLDTQLLLGEDVQVFERADGWAWVKAMLDGYVGYLPETALTPIESPTTHWVNVPRSFLYNGADLRFPNAHAISMGSRLTVVGEAETRGTRYYLLQDGRAVIANHCAGIGEPAGADYVAIAARFLETPYLWAGRSGLGIDCSGLVQLALHMMGLEAPRDSDMQAAGLGSPIAREELRRGDLVFWKGHVGIMEDEKTLLHANGHTMSVAREDLNAAIERIGWLYEQPTGYRRPDRIA</sequence>
<dbReference type="Gene3D" id="3.90.1720.10">
    <property type="entry name" value="endopeptidase domain like (from Nostoc punctiforme)"/>
    <property type="match status" value="1"/>
</dbReference>
<dbReference type="InterPro" id="IPR051202">
    <property type="entry name" value="Peptidase_C40"/>
</dbReference>
<protein>
    <submittedName>
        <fullName evidence="6">Peptidase P60</fullName>
    </submittedName>
</protein>
<dbReference type="Pfam" id="PF00877">
    <property type="entry name" value="NLPC_P60"/>
    <property type="match status" value="1"/>
</dbReference>
<feature type="domain" description="NlpC/P60" evidence="5">
    <location>
        <begin position="165"/>
        <end position="287"/>
    </location>
</feature>
<evidence type="ECO:0000256" key="3">
    <source>
        <dbReference type="ARBA" id="ARBA00022801"/>
    </source>
</evidence>
<keyword evidence="3" id="KW-0378">Hydrolase</keyword>
<dbReference type="OrthoDB" id="9813368at2"/>